<protein>
    <submittedName>
        <fullName evidence="1">Uncharacterized protein</fullName>
    </submittedName>
</protein>
<dbReference type="Proteomes" id="UP000472372">
    <property type="component" value="Chromosome 6"/>
</dbReference>
<dbReference type="Pfam" id="PF13181">
    <property type="entry name" value="TPR_8"/>
    <property type="match status" value="1"/>
</dbReference>
<dbReference type="AlphaFoldDB" id="A0A6S6W6T7"/>
<evidence type="ECO:0000313" key="2">
    <source>
        <dbReference type="Proteomes" id="UP000472372"/>
    </source>
</evidence>
<dbReference type="InterPro" id="IPR011990">
    <property type="entry name" value="TPR-like_helical_dom_sf"/>
</dbReference>
<gene>
    <name evidence="1" type="ORF">PTTW11_07315</name>
</gene>
<evidence type="ECO:0000313" key="1">
    <source>
        <dbReference type="EMBL" id="CAE7188391.1"/>
    </source>
</evidence>
<dbReference type="EMBL" id="HG992982">
    <property type="protein sequence ID" value="CAE7188391.1"/>
    <property type="molecule type" value="Genomic_DNA"/>
</dbReference>
<dbReference type="InterPro" id="IPR019734">
    <property type="entry name" value="TPR_rpt"/>
</dbReference>
<proteinExistence type="predicted"/>
<dbReference type="PROSITE" id="PS50005">
    <property type="entry name" value="TPR"/>
    <property type="match status" value="1"/>
</dbReference>
<dbReference type="SUPFAM" id="SSF81901">
    <property type="entry name" value="HCP-like"/>
    <property type="match status" value="1"/>
</dbReference>
<dbReference type="Gene3D" id="1.25.40.10">
    <property type="entry name" value="Tetratricopeptide repeat domain"/>
    <property type="match status" value="1"/>
</dbReference>
<name>A0A6S6W6T7_9PLEO</name>
<reference evidence="1" key="1">
    <citation type="submission" date="2021-02" db="EMBL/GenBank/DDBJ databases">
        <authorList>
            <person name="Syme A R."/>
            <person name="Syme A R."/>
            <person name="Moolhuijzen P."/>
        </authorList>
    </citation>
    <scope>NUCLEOTIDE SEQUENCE</scope>
    <source>
        <strain evidence="1">W1-1</strain>
    </source>
</reference>
<accession>A0A6S6W6T7</accession>
<organism evidence="1 2">
    <name type="scientific">Pyrenophora teres f. teres</name>
    <dbReference type="NCBI Taxonomy" id="97479"/>
    <lineage>
        <taxon>Eukaryota</taxon>
        <taxon>Fungi</taxon>
        <taxon>Dikarya</taxon>
        <taxon>Ascomycota</taxon>
        <taxon>Pezizomycotina</taxon>
        <taxon>Dothideomycetes</taxon>
        <taxon>Pleosporomycetidae</taxon>
        <taxon>Pleosporales</taxon>
        <taxon>Pleosporineae</taxon>
        <taxon>Pleosporaceae</taxon>
        <taxon>Pyrenophora</taxon>
    </lineage>
</organism>
<sequence>MSSNIVSRSVRAVPSLETCLRCKIRQFFPAVRPYATKSSLSRAPALGTGIQTRHYAMKMKLDAPRLRADIDARSRLGFYTLNKQQAILAMEPHTAQSIYADFAAHKNNTDYGSQVQRIVQKYNVQLDDVTSLAILTFKIPDLSDPAKRALLPSSSHKKIAGLLLQGCAQAEDPLAIVHVLTAVYLANSGNAAAYEIMTLFPRQEIARYRETLKTLRPDPKKTALGPEVLTLRGLFFEQEGQKDKAKEMYLEAINTAPLKYEGGSRHPMQLPLMAPWNLLGYMLKNDKDPKLQAEAKTYFEKGALEGDDPLSYYELAAFEPRTSEKWLKYTSKAAGSNHRQAIVDLAAFYQEVAKPDSIVLKDGSIRKALKWLLEWRHGSAAKLAREWLQAASNIGHKPSMLQLADYHASIHDHERAMEYLRRMLDPPSTANRQEEWPQLVQLAKRRLAGIR</sequence>